<sequence length="328" mass="35040">MEYIRRVAQLSLQASIAPKGSRLRTRGLMCIVVCIMASAAAARAEEVTIVSDVLGPEGPLFVNGNLYYVAWTSSTLSKWDGKTTTVLNSLPGCSHNGLALTKQNTFLVACTDEHGAILELDMTGKLLHRWDGDDKGGKFDGGINDVVVTANGGTYATVFGPYQGVPTAVAGKILYLAPGSQQWVEVANDLNYANGIGISPDQKTLYVSETVGNCILKFAVNNDGSLSHRENFALLNLLTPNKNSTWWLGPDSMKIDAKGNIYVAQWFGGKILKISPDGKLLHVFPIAAGDGTTNVAFGPGGKQLYITVVKDPNDPQARGSIVRIPNAE</sequence>
<evidence type="ECO:0000259" key="2">
    <source>
        <dbReference type="Pfam" id="PF08450"/>
    </source>
</evidence>
<accession>A0A538TJI4</accession>
<evidence type="ECO:0000313" key="4">
    <source>
        <dbReference type="Proteomes" id="UP000317691"/>
    </source>
</evidence>
<evidence type="ECO:0000256" key="1">
    <source>
        <dbReference type="ARBA" id="ARBA00022801"/>
    </source>
</evidence>
<dbReference type="AlphaFoldDB" id="A0A538TJI4"/>
<dbReference type="InterPro" id="IPR011042">
    <property type="entry name" value="6-blade_b-propeller_TolB-like"/>
</dbReference>
<dbReference type="Gene3D" id="2.120.10.30">
    <property type="entry name" value="TolB, C-terminal domain"/>
    <property type="match status" value="1"/>
</dbReference>
<protein>
    <submittedName>
        <fullName evidence="3">SMP-30/gluconolactonase/LRE family protein</fullName>
    </submittedName>
</protein>
<dbReference type="EMBL" id="VBOZ01000029">
    <property type="protein sequence ID" value="TMQ63784.1"/>
    <property type="molecule type" value="Genomic_DNA"/>
</dbReference>
<proteinExistence type="predicted"/>
<evidence type="ECO:0000313" key="3">
    <source>
        <dbReference type="EMBL" id="TMQ63784.1"/>
    </source>
</evidence>
<dbReference type="PANTHER" id="PTHR47572:SF4">
    <property type="entry name" value="LACTONASE DRP35"/>
    <property type="match status" value="1"/>
</dbReference>
<dbReference type="GO" id="GO:0016787">
    <property type="term" value="F:hydrolase activity"/>
    <property type="evidence" value="ECO:0007669"/>
    <property type="project" value="UniProtKB-KW"/>
</dbReference>
<dbReference type="Pfam" id="PF08450">
    <property type="entry name" value="SGL"/>
    <property type="match status" value="1"/>
</dbReference>
<dbReference type="SUPFAM" id="SSF63829">
    <property type="entry name" value="Calcium-dependent phosphotriesterase"/>
    <property type="match status" value="1"/>
</dbReference>
<feature type="domain" description="SMP-30/Gluconolactonase/LRE-like region" evidence="2">
    <location>
        <begin position="56"/>
        <end position="308"/>
    </location>
</feature>
<dbReference type="PANTHER" id="PTHR47572">
    <property type="entry name" value="LIPOPROTEIN-RELATED"/>
    <property type="match status" value="1"/>
</dbReference>
<comment type="caution">
    <text evidence="3">The sequence shown here is derived from an EMBL/GenBank/DDBJ whole genome shotgun (WGS) entry which is preliminary data.</text>
</comment>
<gene>
    <name evidence="3" type="ORF">E6K79_09055</name>
</gene>
<dbReference type="InterPro" id="IPR051262">
    <property type="entry name" value="SMP-30/CGR1_Lactonase"/>
</dbReference>
<organism evidence="3 4">
    <name type="scientific">Eiseniibacteriota bacterium</name>
    <dbReference type="NCBI Taxonomy" id="2212470"/>
    <lineage>
        <taxon>Bacteria</taxon>
        <taxon>Candidatus Eiseniibacteriota</taxon>
    </lineage>
</organism>
<dbReference type="InterPro" id="IPR013658">
    <property type="entry name" value="SGL"/>
</dbReference>
<keyword evidence="1" id="KW-0378">Hydrolase</keyword>
<name>A0A538TJI4_UNCEI</name>
<reference evidence="3 4" key="1">
    <citation type="journal article" date="2019" name="Nat. Microbiol.">
        <title>Mediterranean grassland soil C-N compound turnover is dependent on rainfall and depth, and is mediated by genomically divergent microorganisms.</title>
        <authorList>
            <person name="Diamond S."/>
            <person name="Andeer P.F."/>
            <person name="Li Z."/>
            <person name="Crits-Christoph A."/>
            <person name="Burstein D."/>
            <person name="Anantharaman K."/>
            <person name="Lane K.R."/>
            <person name="Thomas B.C."/>
            <person name="Pan C."/>
            <person name="Northen T.R."/>
            <person name="Banfield J.F."/>
        </authorList>
    </citation>
    <scope>NUCLEOTIDE SEQUENCE [LARGE SCALE GENOMIC DNA]</scope>
    <source>
        <strain evidence="3">WS_9</strain>
    </source>
</reference>
<dbReference type="Proteomes" id="UP000317691">
    <property type="component" value="Unassembled WGS sequence"/>
</dbReference>